<dbReference type="SUPFAM" id="SSF55347">
    <property type="entry name" value="Glyceraldehyde-3-phosphate dehydrogenase-like, C-terminal domain"/>
    <property type="match status" value="1"/>
</dbReference>
<feature type="site" description="Activates thiol group during catalysis" evidence="8">
    <location>
        <position position="156"/>
    </location>
</feature>
<feature type="binding site" evidence="6">
    <location>
        <begin position="127"/>
        <end position="129"/>
    </location>
    <ligand>
        <name>D-glyceraldehyde 3-phosphate</name>
        <dbReference type="ChEBI" id="CHEBI:59776"/>
    </ligand>
</feature>
<dbReference type="EC" id="1.2.1.12" evidence="10"/>
<dbReference type="EMBL" id="AUPL01002719">
    <property type="protein sequence ID" value="ESL09558.1"/>
    <property type="molecule type" value="Genomic_DNA"/>
</dbReference>
<feature type="binding site" evidence="6">
    <location>
        <position position="159"/>
    </location>
    <ligand>
        <name>D-glyceraldehyde 3-phosphate</name>
        <dbReference type="ChEBI" id="CHEBI:59776"/>
    </ligand>
</feature>
<dbReference type="PROSITE" id="PS00071">
    <property type="entry name" value="GAPDH"/>
    <property type="match status" value="1"/>
</dbReference>
<comment type="caution">
    <text evidence="13">The sequence shown here is derived from an EMBL/GenBank/DDBJ whole genome shotgun (WGS) entry which is preliminary data.</text>
</comment>
<evidence type="ECO:0000313" key="14">
    <source>
        <dbReference type="Proteomes" id="UP000031737"/>
    </source>
</evidence>
<protein>
    <recommendedName>
        <fullName evidence="10">Glyceraldehyde-3-phosphate dehydrogenase</fullName>
        <ecNumber evidence="10">1.2.1.12</ecNumber>
    </recommendedName>
</protein>
<evidence type="ECO:0000256" key="9">
    <source>
        <dbReference type="RuleBase" id="RU000397"/>
    </source>
</evidence>
<dbReference type="GO" id="GO:0006006">
    <property type="term" value="P:glucose metabolic process"/>
    <property type="evidence" value="ECO:0007669"/>
    <property type="project" value="InterPro"/>
</dbReference>
<dbReference type="VEuPathDB" id="TriTrypDB:TRSC58_02719"/>
<dbReference type="AlphaFoldDB" id="A0A061J2E7"/>
<feature type="binding site" evidence="7">
    <location>
        <position position="54"/>
    </location>
    <ligand>
        <name>NAD(+)</name>
        <dbReference type="ChEBI" id="CHEBI:57540"/>
    </ligand>
</feature>
<dbReference type="Pfam" id="PF02800">
    <property type="entry name" value="Gp_dh_C"/>
    <property type="match status" value="1"/>
</dbReference>
<gene>
    <name evidence="13" type="ORF">TRSC58_02719</name>
    <name evidence="12" type="ORF">TRSC58_06364</name>
</gene>
<evidence type="ECO:0000256" key="10">
    <source>
        <dbReference type="RuleBase" id="RU361160"/>
    </source>
</evidence>
<dbReference type="PANTHER" id="PTHR10836:SF76">
    <property type="entry name" value="GLYCERALDEHYDE-3-PHOSPHATE DEHYDROGENASE-RELATED"/>
    <property type="match status" value="1"/>
</dbReference>
<comment type="subunit">
    <text evidence="2 10">Homotetramer.</text>
</comment>
<dbReference type="Pfam" id="PF00044">
    <property type="entry name" value="Gp_dh_N"/>
    <property type="match status" value="1"/>
</dbReference>
<dbReference type="FunFam" id="3.30.360.10:FF:000001">
    <property type="entry name" value="Glyceraldehyde-3-phosphate dehydrogenase"/>
    <property type="match status" value="1"/>
</dbReference>
<dbReference type="Gene3D" id="3.40.50.720">
    <property type="entry name" value="NAD(P)-binding Rossmann-like Domain"/>
    <property type="match status" value="1"/>
</dbReference>
<feature type="binding site" evidence="6">
    <location>
        <position position="211"/>
    </location>
    <ligand>
        <name>D-glyceraldehyde 3-phosphate</name>
        <dbReference type="ChEBI" id="CHEBI:59776"/>
    </ligand>
</feature>
<reference evidence="13 14" key="1">
    <citation type="submission" date="2013-07" db="EMBL/GenBank/DDBJ databases">
        <authorList>
            <person name="Stoco P.H."/>
            <person name="Wagner G."/>
            <person name="Gerber A."/>
            <person name="Zaha A."/>
            <person name="Thompson C."/>
            <person name="Bartholomeu D.C."/>
            <person name="Luckemeyer D.D."/>
            <person name="Bahia D."/>
            <person name="Loreto E."/>
            <person name="Prestes E.B."/>
            <person name="Lima F.M."/>
            <person name="Rodrigues-Luiz G."/>
            <person name="Vallejo G.A."/>
            <person name="Filho J.F."/>
            <person name="Monteiro K.M."/>
            <person name="Tyler K.M."/>
            <person name="de Almeida L.G."/>
            <person name="Ortiz M.F."/>
            <person name="Siervo M.A."/>
            <person name="de Moraes M.H."/>
            <person name="Cunha O.L."/>
            <person name="Mendonca-Neto R."/>
            <person name="Silva R."/>
            <person name="Teixeira S.M."/>
            <person name="Murta S.M."/>
            <person name="Sincero T.C."/>
            <person name="Mendes T.A."/>
            <person name="Urmenyi T.P."/>
            <person name="Silva V.G."/>
            <person name="da Rocha W.D."/>
            <person name="Andersson B."/>
            <person name="Romanha A.J."/>
            <person name="Steindel M."/>
            <person name="de Vasconcelos A.T."/>
            <person name="Grisard E.C."/>
        </authorList>
    </citation>
    <scope>NUCLEOTIDE SEQUENCE [LARGE SCALE GENOMIC DNA]</scope>
    <source>
        <strain evidence="13 14">SC58</strain>
    </source>
</reference>
<feature type="binding site" evidence="7">
    <location>
        <position position="297"/>
    </location>
    <ligand>
        <name>NAD(+)</name>
        <dbReference type="ChEBI" id="CHEBI:57540"/>
    </ligand>
</feature>
<evidence type="ECO:0000259" key="11">
    <source>
        <dbReference type="SMART" id="SM00846"/>
    </source>
</evidence>
<comment type="catalytic activity">
    <reaction evidence="10">
        <text>D-glyceraldehyde 3-phosphate + phosphate + NAD(+) = (2R)-3-phospho-glyceroyl phosphate + NADH + H(+)</text>
        <dbReference type="Rhea" id="RHEA:10300"/>
        <dbReference type="ChEBI" id="CHEBI:15378"/>
        <dbReference type="ChEBI" id="CHEBI:43474"/>
        <dbReference type="ChEBI" id="CHEBI:57540"/>
        <dbReference type="ChEBI" id="CHEBI:57604"/>
        <dbReference type="ChEBI" id="CHEBI:57945"/>
        <dbReference type="ChEBI" id="CHEBI:59776"/>
        <dbReference type="EC" id="1.2.1.12"/>
    </reaction>
</comment>
<comment type="similarity">
    <text evidence="1 9">Belongs to the glyceraldehyde-3-phosphate dehydrogenase family.</text>
</comment>
<dbReference type="InterPro" id="IPR020828">
    <property type="entry name" value="GlycerAld_3-P_DH_NAD(P)-bd"/>
</dbReference>
<keyword evidence="7" id="KW-0547">Nucleotide-binding</keyword>
<dbReference type="OrthoDB" id="239152at2759"/>
<dbReference type="InterPro" id="IPR036291">
    <property type="entry name" value="NAD(P)-bd_dom_sf"/>
</dbReference>
<dbReference type="CDD" id="cd05214">
    <property type="entry name" value="GAPDH_I_N"/>
    <property type="match status" value="1"/>
</dbReference>
<evidence type="ECO:0000256" key="6">
    <source>
        <dbReference type="PIRSR" id="PIRSR000149-2"/>
    </source>
</evidence>
<evidence type="ECO:0000256" key="3">
    <source>
        <dbReference type="ARBA" id="ARBA00023002"/>
    </source>
</evidence>
<dbReference type="SMART" id="SM00846">
    <property type="entry name" value="Gp_dh_N"/>
    <property type="match status" value="1"/>
</dbReference>
<dbReference type="InterPro" id="IPR020831">
    <property type="entry name" value="GlycerAld/Erythrose_P_DH"/>
</dbReference>
<keyword evidence="14" id="KW-1185">Reference proteome</keyword>
<evidence type="ECO:0000256" key="7">
    <source>
        <dbReference type="PIRSR" id="PIRSR000149-3"/>
    </source>
</evidence>
<name>A0A061J2E7_TRYRA</name>
<dbReference type="PIRSF" id="PIRSF000149">
    <property type="entry name" value="GAP_DH"/>
    <property type="match status" value="1"/>
</dbReference>
<dbReference type="GO" id="GO:0005829">
    <property type="term" value="C:cytosol"/>
    <property type="evidence" value="ECO:0007669"/>
    <property type="project" value="TreeGrafter"/>
</dbReference>
<keyword evidence="4 7" id="KW-0520">NAD</keyword>
<evidence type="ECO:0000256" key="8">
    <source>
        <dbReference type="PIRSR" id="PIRSR000149-4"/>
    </source>
</evidence>
<dbReference type="Proteomes" id="UP000031737">
    <property type="component" value="Unassembled WGS sequence"/>
</dbReference>
<proteinExistence type="inferred from homology"/>
<dbReference type="NCBIfam" id="TIGR01534">
    <property type="entry name" value="GAPDH-I"/>
    <property type="match status" value="1"/>
</dbReference>
<dbReference type="UniPathway" id="UPA00109">
    <property type="reaction ID" value="UER00184"/>
</dbReference>
<feature type="domain" description="Glyceraldehyde 3-phosphate dehydrogenase NAD(P) binding" evidence="11">
    <location>
        <begin position="1"/>
        <end position="128"/>
    </location>
</feature>
<evidence type="ECO:0000313" key="13">
    <source>
        <dbReference type="EMBL" id="ESL09558.1"/>
    </source>
</evidence>
<feature type="active site" description="Nucleophile" evidence="5">
    <location>
        <position position="128"/>
    </location>
</feature>
<evidence type="ECO:0000256" key="4">
    <source>
        <dbReference type="ARBA" id="ARBA00023027"/>
    </source>
</evidence>
<feature type="binding site" evidence="6">
    <location>
        <begin position="188"/>
        <end position="189"/>
    </location>
    <ligand>
        <name>D-glyceraldehyde 3-phosphate</name>
        <dbReference type="ChEBI" id="CHEBI:59776"/>
    </ligand>
</feature>
<comment type="pathway">
    <text evidence="10">Carbohydrate degradation; glycolysis; pyruvate from D-glyceraldehyde 3-phosphate: step 1/5.</text>
</comment>
<dbReference type="GO" id="GO:0006096">
    <property type="term" value="P:glycolytic process"/>
    <property type="evidence" value="ECO:0007669"/>
    <property type="project" value="UniProtKB-UniPathway"/>
</dbReference>
<feature type="binding site" evidence="7">
    <location>
        <position position="96"/>
    </location>
    <ligand>
        <name>NAD(+)</name>
        <dbReference type="ChEBI" id="CHEBI:57540"/>
    </ligand>
</feature>
<keyword evidence="3 10" id="KW-0560">Oxidoreductase</keyword>
<sequence length="321" mass="35047">MSTDAEYFAYQLRYDSVHGRLKHKVTTAKSSPSVANDDVLVVNGHRILCVRAQRNPADLPWGKLGVEYVIESTGLFTSKAAAEGHLRGGARKVIISAPASGGAKTLVMGVNHEEYNPREHHVVSNASCTTNCLAPIVHVLVKEGFGVETGLMTTIHSYTATQKTVDGVSHRDWRGGRAAAINVIPSTTGAAKAVGMVIPSMQGKLTGMAFRVPTADVSVVDLTFTAKRDTSIKEIDAALKRASKTYMKGILGFTNEELVSTDFINDDRSSIYDSLATLQNNLPNERRFFKVVSWYDNEWGYSHRVVDLVRHIASKDRAAKL</sequence>
<dbReference type="InterPro" id="IPR006424">
    <property type="entry name" value="Glyceraldehyde-3-P_DH_1"/>
</dbReference>
<dbReference type="SUPFAM" id="SSF51735">
    <property type="entry name" value="NAD(P)-binding Rossmann-fold domains"/>
    <property type="match status" value="1"/>
</dbReference>
<dbReference type="VEuPathDB" id="TriTrypDB:TRSC58_06364"/>
<evidence type="ECO:0000313" key="12">
    <source>
        <dbReference type="EMBL" id="ESL05969.1"/>
    </source>
</evidence>
<dbReference type="GO" id="GO:0050661">
    <property type="term" value="F:NADP binding"/>
    <property type="evidence" value="ECO:0007669"/>
    <property type="project" value="InterPro"/>
</dbReference>
<accession>A0A061J2E7</accession>
<evidence type="ECO:0000256" key="5">
    <source>
        <dbReference type="PIRSR" id="PIRSR000149-1"/>
    </source>
</evidence>
<organism evidence="13 14">
    <name type="scientific">Trypanosoma rangeli SC58</name>
    <dbReference type="NCBI Taxonomy" id="429131"/>
    <lineage>
        <taxon>Eukaryota</taxon>
        <taxon>Discoba</taxon>
        <taxon>Euglenozoa</taxon>
        <taxon>Kinetoplastea</taxon>
        <taxon>Metakinetoplastina</taxon>
        <taxon>Trypanosomatida</taxon>
        <taxon>Trypanosomatidae</taxon>
        <taxon>Trypanosoma</taxon>
        <taxon>Herpetosoma</taxon>
    </lineage>
</organism>
<dbReference type="InterPro" id="IPR020829">
    <property type="entry name" value="GlycerAld_3-P_DH_cat"/>
</dbReference>
<dbReference type="Gene3D" id="3.30.360.10">
    <property type="entry name" value="Dihydrodipicolinate Reductase, domain 2"/>
    <property type="match status" value="1"/>
</dbReference>
<dbReference type="GO" id="GO:0051287">
    <property type="term" value="F:NAD binding"/>
    <property type="evidence" value="ECO:0007669"/>
    <property type="project" value="UniProtKB-UniRule"/>
</dbReference>
<dbReference type="EMBL" id="AUPL01006364">
    <property type="protein sequence ID" value="ESL05969.1"/>
    <property type="molecule type" value="Genomic_DNA"/>
</dbReference>
<keyword evidence="10" id="KW-0324">Glycolysis</keyword>
<dbReference type="InterPro" id="IPR020830">
    <property type="entry name" value="GlycerAld_3-P_DH_AS"/>
</dbReference>
<dbReference type="PRINTS" id="PR00078">
    <property type="entry name" value="G3PDHDRGNASE"/>
</dbReference>
<dbReference type="FunFam" id="3.40.50.720:FF:000001">
    <property type="entry name" value="Glyceraldehyde-3-phosphate dehydrogenase"/>
    <property type="match status" value="1"/>
</dbReference>
<evidence type="ECO:0000256" key="2">
    <source>
        <dbReference type="ARBA" id="ARBA00011881"/>
    </source>
</evidence>
<evidence type="ECO:0000256" key="1">
    <source>
        <dbReference type="ARBA" id="ARBA00007406"/>
    </source>
</evidence>
<dbReference type="GO" id="GO:0004365">
    <property type="term" value="F:glyceraldehyde-3-phosphate dehydrogenase (NAD+) (phosphorylating) activity"/>
    <property type="evidence" value="ECO:0007669"/>
    <property type="project" value="UniProtKB-UniRule"/>
</dbReference>
<dbReference type="CDD" id="cd18126">
    <property type="entry name" value="GAPDH_I_C"/>
    <property type="match status" value="1"/>
</dbReference>
<dbReference type="PANTHER" id="PTHR10836">
    <property type="entry name" value="GLYCERALDEHYDE 3-PHOSPHATE DEHYDROGENASE"/>
    <property type="match status" value="1"/>
</dbReference>